<feature type="domain" description="Glycosyl transferase family 28 C-terminal" evidence="12">
    <location>
        <begin position="199"/>
        <end position="364"/>
    </location>
</feature>
<dbReference type="GO" id="GO:0009252">
    <property type="term" value="P:peptidoglycan biosynthetic process"/>
    <property type="evidence" value="ECO:0007669"/>
    <property type="project" value="UniProtKB-UniRule"/>
</dbReference>
<keyword evidence="14" id="KW-1185">Reference proteome</keyword>
<dbReference type="KEGG" id="svp:Pan189_23660"/>
<dbReference type="GO" id="GO:0005975">
    <property type="term" value="P:carbohydrate metabolic process"/>
    <property type="evidence" value="ECO:0007669"/>
    <property type="project" value="InterPro"/>
</dbReference>
<dbReference type="GO" id="GO:0051991">
    <property type="term" value="F:UDP-N-acetyl-D-glucosamine:N-acetylmuramoyl-L-alanyl-D-glutamyl-meso-2,6-diaminopimelyl-D-alanyl-D-alanine-diphosphoundecaprenol 4-beta-N-acetylglucosaminlytransferase activity"/>
    <property type="evidence" value="ECO:0007669"/>
    <property type="project" value="RHEA"/>
</dbReference>
<comment type="subcellular location">
    <subcellularLocation>
        <location evidence="10">Cell membrane</location>
        <topology evidence="10">Peripheral membrane protein</topology>
        <orientation evidence="10">Cytoplasmic side</orientation>
    </subcellularLocation>
</comment>
<comment type="function">
    <text evidence="10">Cell wall formation. Catalyzes the transfer of a GlcNAc subunit on undecaprenyl-pyrophosphoryl-MurNAc-pentapeptide (lipid intermediate I) to form undecaprenyl-pyrophosphoryl-MurNAc-(pentapeptide)GlcNAc (lipid intermediate II).</text>
</comment>
<keyword evidence="1 10" id="KW-1003">Cell membrane</keyword>
<dbReference type="Pfam" id="PF04101">
    <property type="entry name" value="Glyco_tran_28_C"/>
    <property type="match status" value="1"/>
</dbReference>
<protein>
    <recommendedName>
        <fullName evidence="10">UDP-N-acetylglucosamine--N-acetylmuramyl-(pentapeptide) pyrophosphoryl-undecaprenol N-acetylglucosamine transferase</fullName>
        <ecNumber evidence="10">2.4.1.227</ecNumber>
    </recommendedName>
    <alternativeName>
        <fullName evidence="10">Undecaprenyl-PP-MurNAc-pentapeptide-UDPGlcNAc GlcNAc transferase</fullName>
    </alternativeName>
</protein>
<feature type="binding site" evidence="10">
    <location>
        <position position="205"/>
    </location>
    <ligand>
        <name>UDP-N-acetyl-alpha-D-glucosamine</name>
        <dbReference type="ChEBI" id="CHEBI:57705"/>
    </ligand>
</feature>
<evidence type="ECO:0000256" key="7">
    <source>
        <dbReference type="ARBA" id="ARBA00023136"/>
    </source>
</evidence>
<keyword evidence="4 10" id="KW-0808">Transferase</keyword>
<proteinExistence type="inferred from homology"/>
<dbReference type="PANTHER" id="PTHR21015">
    <property type="entry name" value="UDP-N-ACETYLGLUCOSAMINE--N-ACETYLMURAMYL-(PENTAPEPTIDE) PYROPHOSPHORYL-UNDECAPRENOL N-ACETYLGLUCOSAMINE TRANSFERASE 1"/>
    <property type="match status" value="1"/>
</dbReference>
<evidence type="ECO:0000256" key="5">
    <source>
        <dbReference type="ARBA" id="ARBA00022960"/>
    </source>
</evidence>
<comment type="caution">
    <text evidence="10">Lacks conserved residue(s) required for the propagation of feature annotation.</text>
</comment>
<keyword evidence="2 10" id="KW-0132">Cell division</keyword>
<organism evidence="13 14">
    <name type="scientific">Stratiformator vulcanicus</name>
    <dbReference type="NCBI Taxonomy" id="2527980"/>
    <lineage>
        <taxon>Bacteria</taxon>
        <taxon>Pseudomonadati</taxon>
        <taxon>Planctomycetota</taxon>
        <taxon>Planctomycetia</taxon>
        <taxon>Planctomycetales</taxon>
        <taxon>Planctomycetaceae</taxon>
        <taxon>Stratiformator</taxon>
    </lineage>
</organism>
<sequence>MTLISLPATPIRVELGPTFLFAGGGSGGHLMPGLAVAHQIRASLPHSRIIFVGSGRAIESTVLAHSGFEHLSLPLEPSTSLRGNPVRFAYKNGKALQAAVRLLREKSPAAVIGLGGYASVPLVAAASMTGVRRILMEQNIVPGRATSWLSRTASLVCTSFEETAELLPRSVATQCTGNPVDQTVAALHAQSFGRSRTSILVLGGSQGARGVNQLALVAAERLRDRLAGWRIIHQTGSADVEMVRDRYQTLGIDAEVRAFFNDLPEHYRSAGFAVTRAGATSLAELACAAVPAICIPYPGAIRDHQTKNALHLAKYGAADVISERSETATGAITAAMERLLSDAAKRRKMAAAMAKLARPNASQRVCEAILDTAAARHAA</sequence>
<keyword evidence="6 10" id="KW-0573">Peptidoglycan synthesis</keyword>
<accession>A0A517R280</accession>
<gene>
    <name evidence="10 13" type="primary">murG</name>
    <name evidence="13" type="ORF">Pan189_23660</name>
</gene>
<feature type="binding site" evidence="10">
    <location>
        <begin position="26"/>
        <end position="28"/>
    </location>
    <ligand>
        <name>UDP-N-acetyl-alpha-D-glucosamine</name>
        <dbReference type="ChEBI" id="CHEBI:57705"/>
    </ligand>
</feature>
<dbReference type="InterPro" id="IPR007235">
    <property type="entry name" value="Glyco_trans_28_C"/>
</dbReference>
<feature type="binding site" evidence="10">
    <location>
        <position position="139"/>
    </location>
    <ligand>
        <name>UDP-N-acetyl-alpha-D-glucosamine</name>
        <dbReference type="ChEBI" id="CHEBI:57705"/>
    </ligand>
</feature>
<evidence type="ECO:0000256" key="4">
    <source>
        <dbReference type="ARBA" id="ARBA00022679"/>
    </source>
</evidence>
<evidence type="ECO:0000256" key="8">
    <source>
        <dbReference type="ARBA" id="ARBA00023306"/>
    </source>
</evidence>
<keyword evidence="3 10" id="KW-0328">Glycosyltransferase</keyword>
<dbReference type="PANTHER" id="PTHR21015:SF22">
    <property type="entry name" value="GLYCOSYLTRANSFERASE"/>
    <property type="match status" value="1"/>
</dbReference>
<comment type="catalytic activity">
    <reaction evidence="10">
        <text>di-trans,octa-cis-undecaprenyl diphospho-N-acetyl-alpha-D-muramoyl-L-alanyl-D-glutamyl-meso-2,6-diaminopimeloyl-D-alanyl-D-alanine + UDP-N-acetyl-alpha-D-glucosamine = di-trans,octa-cis-undecaprenyl diphospho-[N-acetyl-alpha-D-glucosaminyl-(1-&gt;4)]-N-acetyl-alpha-D-muramoyl-L-alanyl-D-glutamyl-meso-2,6-diaminopimeloyl-D-alanyl-D-alanine + UDP + H(+)</text>
        <dbReference type="Rhea" id="RHEA:31227"/>
        <dbReference type="ChEBI" id="CHEBI:15378"/>
        <dbReference type="ChEBI" id="CHEBI:57705"/>
        <dbReference type="ChEBI" id="CHEBI:58223"/>
        <dbReference type="ChEBI" id="CHEBI:61387"/>
        <dbReference type="ChEBI" id="CHEBI:61388"/>
        <dbReference type="EC" id="2.4.1.227"/>
    </reaction>
</comment>
<dbReference type="GO" id="GO:0050511">
    <property type="term" value="F:undecaprenyldiphospho-muramoylpentapeptide beta-N-acetylglucosaminyltransferase activity"/>
    <property type="evidence" value="ECO:0007669"/>
    <property type="project" value="UniProtKB-UniRule"/>
</dbReference>
<evidence type="ECO:0000259" key="11">
    <source>
        <dbReference type="Pfam" id="PF03033"/>
    </source>
</evidence>
<evidence type="ECO:0000256" key="1">
    <source>
        <dbReference type="ARBA" id="ARBA00022475"/>
    </source>
</evidence>
<dbReference type="GO" id="GO:0051301">
    <property type="term" value="P:cell division"/>
    <property type="evidence" value="ECO:0007669"/>
    <property type="project" value="UniProtKB-KW"/>
</dbReference>
<dbReference type="Proteomes" id="UP000317318">
    <property type="component" value="Chromosome"/>
</dbReference>
<dbReference type="EC" id="2.4.1.227" evidence="10"/>
<dbReference type="Pfam" id="PF03033">
    <property type="entry name" value="Glyco_transf_28"/>
    <property type="match status" value="1"/>
</dbReference>
<comment type="pathway">
    <text evidence="10">Cell wall biogenesis; peptidoglycan biosynthesis.</text>
</comment>
<dbReference type="UniPathway" id="UPA00219"/>
<evidence type="ECO:0000313" key="14">
    <source>
        <dbReference type="Proteomes" id="UP000317318"/>
    </source>
</evidence>
<evidence type="ECO:0000256" key="10">
    <source>
        <dbReference type="HAMAP-Rule" id="MF_00033"/>
    </source>
</evidence>
<dbReference type="GO" id="GO:0071555">
    <property type="term" value="P:cell wall organization"/>
    <property type="evidence" value="ECO:0007669"/>
    <property type="project" value="UniProtKB-KW"/>
</dbReference>
<dbReference type="Gene3D" id="3.40.50.2000">
    <property type="entry name" value="Glycogen Phosphorylase B"/>
    <property type="match status" value="2"/>
</dbReference>
<dbReference type="SUPFAM" id="SSF53756">
    <property type="entry name" value="UDP-Glycosyltransferase/glycogen phosphorylase"/>
    <property type="match status" value="1"/>
</dbReference>
<dbReference type="NCBIfam" id="TIGR01133">
    <property type="entry name" value="murG"/>
    <property type="match status" value="1"/>
</dbReference>
<evidence type="ECO:0000259" key="12">
    <source>
        <dbReference type="Pfam" id="PF04101"/>
    </source>
</evidence>
<keyword evidence="9 10" id="KW-0961">Cell wall biogenesis/degradation</keyword>
<dbReference type="GO" id="GO:0008360">
    <property type="term" value="P:regulation of cell shape"/>
    <property type="evidence" value="ECO:0007669"/>
    <property type="project" value="UniProtKB-KW"/>
</dbReference>
<dbReference type="InterPro" id="IPR004276">
    <property type="entry name" value="GlycoTrans_28_N"/>
</dbReference>
<keyword evidence="5 10" id="KW-0133">Cell shape</keyword>
<dbReference type="RefSeq" id="WP_145364051.1">
    <property type="nucleotide sequence ID" value="NZ_CP036268.1"/>
</dbReference>
<dbReference type="CDD" id="cd03785">
    <property type="entry name" value="GT28_MurG"/>
    <property type="match status" value="1"/>
</dbReference>
<dbReference type="OrthoDB" id="9808936at2"/>
<dbReference type="InterPro" id="IPR006009">
    <property type="entry name" value="GlcNAc_MurG"/>
</dbReference>
<dbReference type="GO" id="GO:0005886">
    <property type="term" value="C:plasma membrane"/>
    <property type="evidence" value="ECO:0007669"/>
    <property type="project" value="UniProtKB-SubCell"/>
</dbReference>
<name>A0A517R280_9PLAN</name>
<keyword evidence="8 10" id="KW-0131">Cell cycle</keyword>
<keyword evidence="7 10" id="KW-0472">Membrane</keyword>
<evidence type="ECO:0000256" key="6">
    <source>
        <dbReference type="ARBA" id="ARBA00022984"/>
    </source>
</evidence>
<evidence type="ECO:0000256" key="3">
    <source>
        <dbReference type="ARBA" id="ARBA00022676"/>
    </source>
</evidence>
<feature type="binding site" evidence="10">
    <location>
        <position position="305"/>
    </location>
    <ligand>
        <name>UDP-N-acetyl-alpha-D-glucosamine</name>
        <dbReference type="ChEBI" id="CHEBI:57705"/>
    </ligand>
</feature>
<dbReference type="AlphaFoldDB" id="A0A517R280"/>
<evidence type="ECO:0000256" key="2">
    <source>
        <dbReference type="ARBA" id="ARBA00022618"/>
    </source>
</evidence>
<evidence type="ECO:0000256" key="9">
    <source>
        <dbReference type="ARBA" id="ARBA00023316"/>
    </source>
</evidence>
<dbReference type="HAMAP" id="MF_00033">
    <property type="entry name" value="MurG"/>
    <property type="match status" value="1"/>
</dbReference>
<comment type="similarity">
    <text evidence="10">Belongs to the glycosyltransferase 28 family. MurG subfamily.</text>
</comment>
<reference evidence="13 14" key="1">
    <citation type="submission" date="2019-02" db="EMBL/GenBank/DDBJ databases">
        <title>Deep-cultivation of Planctomycetes and their phenomic and genomic characterization uncovers novel biology.</title>
        <authorList>
            <person name="Wiegand S."/>
            <person name="Jogler M."/>
            <person name="Boedeker C."/>
            <person name="Pinto D."/>
            <person name="Vollmers J."/>
            <person name="Rivas-Marin E."/>
            <person name="Kohn T."/>
            <person name="Peeters S.H."/>
            <person name="Heuer A."/>
            <person name="Rast P."/>
            <person name="Oberbeckmann S."/>
            <person name="Bunk B."/>
            <person name="Jeske O."/>
            <person name="Meyerdierks A."/>
            <person name="Storesund J.E."/>
            <person name="Kallscheuer N."/>
            <person name="Luecker S."/>
            <person name="Lage O.M."/>
            <person name="Pohl T."/>
            <person name="Merkel B.J."/>
            <person name="Hornburger P."/>
            <person name="Mueller R.-W."/>
            <person name="Bruemmer F."/>
            <person name="Labrenz M."/>
            <person name="Spormann A.M."/>
            <person name="Op den Camp H."/>
            <person name="Overmann J."/>
            <person name="Amann R."/>
            <person name="Jetten M.S.M."/>
            <person name="Mascher T."/>
            <person name="Medema M.H."/>
            <person name="Devos D.P."/>
            <person name="Kaster A.-K."/>
            <person name="Ovreas L."/>
            <person name="Rohde M."/>
            <person name="Galperin M.Y."/>
            <person name="Jogler C."/>
        </authorList>
    </citation>
    <scope>NUCLEOTIDE SEQUENCE [LARGE SCALE GENOMIC DNA]</scope>
    <source>
        <strain evidence="13 14">Pan189</strain>
    </source>
</reference>
<dbReference type="EMBL" id="CP036268">
    <property type="protein sequence ID" value="QDT37982.1"/>
    <property type="molecule type" value="Genomic_DNA"/>
</dbReference>
<evidence type="ECO:0000313" key="13">
    <source>
        <dbReference type="EMBL" id="QDT37982.1"/>
    </source>
</evidence>
<feature type="domain" description="Glycosyltransferase family 28 N-terminal" evidence="11">
    <location>
        <begin position="19"/>
        <end position="156"/>
    </location>
</feature>